<dbReference type="Proteomes" id="UP001497535">
    <property type="component" value="Unassembled WGS sequence"/>
</dbReference>
<evidence type="ECO:0000313" key="2">
    <source>
        <dbReference type="Proteomes" id="UP001497535"/>
    </source>
</evidence>
<reference evidence="1" key="1">
    <citation type="submission" date="2023-11" db="EMBL/GenBank/DDBJ databases">
        <authorList>
            <person name="Poullet M."/>
        </authorList>
    </citation>
    <scope>NUCLEOTIDE SEQUENCE</scope>
    <source>
        <strain evidence="1">E1834</strain>
    </source>
</reference>
<sequence>MNNSKVILKLININLREAIKVILSENLEENISNFNKNLDNVVWSDSYENNKKQNLTTAQYNTENIRRKRRSRNSNGKLIREILKAIFGEKTVKKLDTLIGYLAIGFLYFIYIAGPIYEYIYRIHCTFPDLTWFRNLRPFGGGNGQNNGGNQVVVQQPQIQPQPVQPMLPQMHPNLVHHIRPQVPPQILPPQIRPNLQQQMGPHFNPQIQPQNIIHNPHPHQRPPIPWFQQANSFTNISYTSMPSSSDPMSFYNRSYNPQPGQPSGYQPHILLEDSDDERS</sequence>
<protein>
    <submittedName>
        <fullName evidence="1">Uncharacterized protein</fullName>
    </submittedName>
</protein>
<dbReference type="EMBL" id="CAVMJV010000002">
    <property type="protein sequence ID" value="CAK5016464.1"/>
    <property type="molecule type" value="Genomic_DNA"/>
</dbReference>
<name>A0ACB0XTE5_MELEN</name>
<comment type="caution">
    <text evidence="1">The sequence shown here is derived from an EMBL/GenBank/DDBJ whole genome shotgun (WGS) entry which is preliminary data.</text>
</comment>
<gene>
    <name evidence="1" type="ORF">MENTE1834_LOCUS3319</name>
</gene>
<keyword evidence="2" id="KW-1185">Reference proteome</keyword>
<accession>A0ACB0XTE5</accession>
<evidence type="ECO:0000313" key="1">
    <source>
        <dbReference type="EMBL" id="CAK5016464.1"/>
    </source>
</evidence>
<organism evidence="1 2">
    <name type="scientific">Meloidogyne enterolobii</name>
    <name type="common">Root-knot nematode worm</name>
    <name type="synonym">Meloidogyne mayaguensis</name>
    <dbReference type="NCBI Taxonomy" id="390850"/>
    <lineage>
        <taxon>Eukaryota</taxon>
        <taxon>Metazoa</taxon>
        <taxon>Ecdysozoa</taxon>
        <taxon>Nematoda</taxon>
        <taxon>Chromadorea</taxon>
        <taxon>Rhabditida</taxon>
        <taxon>Tylenchina</taxon>
        <taxon>Tylenchomorpha</taxon>
        <taxon>Tylenchoidea</taxon>
        <taxon>Meloidogynidae</taxon>
        <taxon>Meloidogyninae</taxon>
        <taxon>Meloidogyne</taxon>
    </lineage>
</organism>
<proteinExistence type="predicted"/>